<dbReference type="Proteomes" id="UP000273405">
    <property type="component" value="Unassembled WGS sequence"/>
</dbReference>
<evidence type="ECO:0000313" key="3">
    <source>
        <dbReference type="Proteomes" id="UP000273405"/>
    </source>
</evidence>
<sequence>MYRKNVLRGLLALGLLTALSAQAETLFAQANILINKRQFSAVNYRAKGTLLPVGTKIEVLDRDDDEITCRVLDPSQLEFRVVTHRSLGKPLSVLFAGFFAPTDPAARIAALSPEDQKQVKSGELAKGMSRDAVLLAIGPPPPHRTPSLQSNRWTYWSSKFSTFEVVFDGEGKVVSFGDEPPVAAPAPAPAPKVLYFATANLHFEDGTVSWVNYLKGPILPFNTQVEVLDKGSSKVKFKVVDSGTEFTFENDSRSGWDTWKLFQTAFAAEDQTAKLAALSPEDRKKVEASEVEPGMSREAVRMAWGPPPPHETPSFASSTWTYWKGKMTKVKVKFDKNDKVASVE</sequence>
<proteinExistence type="predicted"/>
<feature type="signal peptide" evidence="1">
    <location>
        <begin position="1"/>
        <end position="23"/>
    </location>
</feature>
<organism evidence="2 3">
    <name type="scientific">Corallococcus sicarius</name>
    <dbReference type="NCBI Taxonomy" id="2316726"/>
    <lineage>
        <taxon>Bacteria</taxon>
        <taxon>Pseudomonadati</taxon>
        <taxon>Myxococcota</taxon>
        <taxon>Myxococcia</taxon>
        <taxon>Myxococcales</taxon>
        <taxon>Cystobacterineae</taxon>
        <taxon>Myxococcaceae</taxon>
        <taxon>Corallococcus</taxon>
    </lineage>
</organism>
<protein>
    <submittedName>
        <fullName evidence="2">Outer membrane protein assembly factor BamE</fullName>
    </submittedName>
</protein>
<keyword evidence="1" id="KW-0732">Signal</keyword>
<keyword evidence="3" id="KW-1185">Reference proteome</keyword>
<name>A0A3A8N6R1_9BACT</name>
<reference evidence="3" key="1">
    <citation type="submission" date="2018-09" db="EMBL/GenBank/DDBJ databases">
        <authorList>
            <person name="Livingstone P.G."/>
            <person name="Whitworth D.E."/>
        </authorList>
    </citation>
    <scope>NUCLEOTIDE SEQUENCE [LARGE SCALE GENOMIC DNA]</scope>
    <source>
        <strain evidence="3">CA040B</strain>
    </source>
</reference>
<feature type="chain" id="PRO_5017191906" evidence="1">
    <location>
        <begin position="24"/>
        <end position="344"/>
    </location>
</feature>
<evidence type="ECO:0000313" key="2">
    <source>
        <dbReference type="EMBL" id="RKH40118.1"/>
    </source>
</evidence>
<dbReference type="EMBL" id="RAWG01000141">
    <property type="protein sequence ID" value="RKH40118.1"/>
    <property type="molecule type" value="Genomic_DNA"/>
</dbReference>
<accession>A0A3A8N6R1</accession>
<comment type="caution">
    <text evidence="2">The sequence shown here is derived from an EMBL/GenBank/DDBJ whole genome shotgun (WGS) entry which is preliminary data.</text>
</comment>
<dbReference type="RefSeq" id="WP_120627186.1">
    <property type="nucleotide sequence ID" value="NZ_RAWG01000141.1"/>
</dbReference>
<evidence type="ECO:0000256" key="1">
    <source>
        <dbReference type="SAM" id="SignalP"/>
    </source>
</evidence>
<dbReference type="OrthoDB" id="9179113at2"/>
<gene>
    <name evidence="2" type="primary">bamE</name>
    <name evidence="2" type="ORF">D7X12_21700</name>
</gene>
<dbReference type="AlphaFoldDB" id="A0A3A8N6R1"/>